<comment type="caution">
    <text evidence="13">The sequence shown here is derived from an EMBL/GenBank/DDBJ whole genome shotgun (WGS) entry which is preliminary data.</text>
</comment>
<protein>
    <recommendedName>
        <fullName evidence="3">histidine kinase</fullName>
        <ecNumber evidence="3">2.7.13.3</ecNumber>
    </recommendedName>
</protein>
<evidence type="ECO:0000256" key="2">
    <source>
        <dbReference type="ARBA" id="ARBA00004141"/>
    </source>
</evidence>
<dbReference type="CDD" id="cd00075">
    <property type="entry name" value="HATPase"/>
    <property type="match status" value="1"/>
</dbReference>
<sequence length="456" mass="52302">MDYSKITKRLLRWRYSIQAKLTLTLVIVTFFTATVTAVSTAYNAFYAAYQLQDDLLIQTARFTSLRTGFSEQMPLPLNDDDNQIYVQTIFTPPNNKYFIPFLYQMREGFHTVKIHKKEFRVFVRQLRTQNRTQKIAVMQETEFRTKKAIDATWQTILPFLIFMPIVILLSILVINFTFIPLRKLSVAIQQRQKNDLSIIPLAKTPYEVHNFITAINHLLKQVDKSVKEQQQFIANAAHELRSPMTVLSLQAERLATHAVPAETKQQIEQLIQAIQRNRHLLDQLLSFARSQAHQAQQPDIKPISVKTAFKQVIETLLPLAEQKQIDIGVISEQDVEICIGETDLFTIIKILLENAIVYAPQESFVDLSVEQLQDDKVKLIVEDNGNGIAEEEREKVLKPFYRILGTQQQGTGLGLAIVSTLVQYYGGTIKLKAAQQYTHGLRVEIILPIHQKLLNS</sequence>
<keyword evidence="4" id="KW-0597">Phosphoprotein</keyword>
<keyword evidence="6 11" id="KW-0812">Transmembrane</keyword>
<dbReference type="Proteomes" id="UP000030526">
    <property type="component" value="Unassembled WGS sequence"/>
</dbReference>
<evidence type="ECO:0000256" key="11">
    <source>
        <dbReference type="SAM" id="Phobius"/>
    </source>
</evidence>
<dbReference type="SMART" id="SM00387">
    <property type="entry name" value="HATPase_c"/>
    <property type="match status" value="1"/>
</dbReference>
<dbReference type="InterPro" id="IPR003594">
    <property type="entry name" value="HATPase_dom"/>
</dbReference>
<name>A0A0A2XLY5_9PAST</name>
<evidence type="ECO:0000256" key="7">
    <source>
        <dbReference type="ARBA" id="ARBA00022777"/>
    </source>
</evidence>
<keyword evidence="9" id="KW-0902">Two-component regulatory system</keyword>
<dbReference type="PROSITE" id="PS50109">
    <property type="entry name" value="HIS_KIN"/>
    <property type="match status" value="1"/>
</dbReference>
<proteinExistence type="predicted"/>
<dbReference type="SUPFAM" id="SSF47384">
    <property type="entry name" value="Homodimeric domain of signal transducing histidine kinase"/>
    <property type="match status" value="1"/>
</dbReference>
<evidence type="ECO:0000256" key="8">
    <source>
        <dbReference type="ARBA" id="ARBA00022989"/>
    </source>
</evidence>
<dbReference type="InterPro" id="IPR036890">
    <property type="entry name" value="HATPase_C_sf"/>
</dbReference>
<dbReference type="GO" id="GO:0000155">
    <property type="term" value="F:phosphorelay sensor kinase activity"/>
    <property type="evidence" value="ECO:0007669"/>
    <property type="project" value="InterPro"/>
</dbReference>
<feature type="transmembrane region" description="Helical" evidence="11">
    <location>
        <begin position="156"/>
        <end position="181"/>
    </location>
</feature>
<dbReference type="AlphaFoldDB" id="A0A0A2XLY5"/>
<comment type="subcellular location">
    <subcellularLocation>
        <location evidence="2">Membrane</location>
        <topology evidence="2">Multi-pass membrane protein</topology>
    </subcellularLocation>
</comment>
<dbReference type="GO" id="GO:0005886">
    <property type="term" value="C:plasma membrane"/>
    <property type="evidence" value="ECO:0007669"/>
    <property type="project" value="TreeGrafter"/>
</dbReference>
<evidence type="ECO:0000313" key="13">
    <source>
        <dbReference type="EMBL" id="KGQ33371.1"/>
    </source>
</evidence>
<dbReference type="PANTHER" id="PTHR45436:SF15">
    <property type="entry name" value="SENSOR HISTIDINE KINASE CUSS"/>
    <property type="match status" value="1"/>
</dbReference>
<dbReference type="RefSeq" id="WP_039083536.1">
    <property type="nucleotide sequence ID" value="NZ_JPXS01000014.1"/>
</dbReference>
<evidence type="ECO:0000256" key="1">
    <source>
        <dbReference type="ARBA" id="ARBA00000085"/>
    </source>
</evidence>
<feature type="domain" description="Histidine kinase" evidence="12">
    <location>
        <begin position="235"/>
        <end position="451"/>
    </location>
</feature>
<reference evidence="13 14" key="1">
    <citation type="submission" date="2014-08" db="EMBL/GenBank/DDBJ databases">
        <title>Chaperone-usher fimbriae in a diverse selection of Gallibacterium genomes.</title>
        <authorList>
            <person name="Kudirkiene E."/>
            <person name="Bager R.J."/>
            <person name="Johnson T.J."/>
            <person name="Bojesen A.M."/>
        </authorList>
    </citation>
    <scope>NUCLEOTIDE SEQUENCE [LARGE SCALE GENOMIC DNA]</scope>
    <source>
        <strain evidence="13 14">20558/3kl.</strain>
    </source>
</reference>
<dbReference type="PRINTS" id="PR00344">
    <property type="entry name" value="BCTRLSENSOR"/>
</dbReference>
<keyword evidence="5" id="KW-0808">Transferase</keyword>
<keyword evidence="8 11" id="KW-1133">Transmembrane helix</keyword>
<evidence type="ECO:0000256" key="5">
    <source>
        <dbReference type="ARBA" id="ARBA00022679"/>
    </source>
</evidence>
<gene>
    <name evidence="13" type="ORF">JP32_02620</name>
</gene>
<keyword evidence="10 11" id="KW-0472">Membrane</keyword>
<dbReference type="InterPro" id="IPR005467">
    <property type="entry name" value="His_kinase_dom"/>
</dbReference>
<dbReference type="PANTHER" id="PTHR45436">
    <property type="entry name" value="SENSOR HISTIDINE KINASE YKOH"/>
    <property type="match status" value="1"/>
</dbReference>
<keyword evidence="7" id="KW-0418">Kinase</keyword>
<dbReference type="Gene3D" id="1.10.287.130">
    <property type="match status" value="1"/>
</dbReference>
<dbReference type="EC" id="2.7.13.3" evidence="3"/>
<dbReference type="CDD" id="cd00082">
    <property type="entry name" value="HisKA"/>
    <property type="match status" value="1"/>
</dbReference>
<dbReference type="SUPFAM" id="SSF55874">
    <property type="entry name" value="ATPase domain of HSP90 chaperone/DNA topoisomerase II/histidine kinase"/>
    <property type="match status" value="1"/>
</dbReference>
<dbReference type="InterPro" id="IPR036097">
    <property type="entry name" value="HisK_dim/P_sf"/>
</dbReference>
<dbReference type="SMART" id="SM00388">
    <property type="entry name" value="HisKA"/>
    <property type="match status" value="1"/>
</dbReference>
<evidence type="ECO:0000256" key="6">
    <source>
        <dbReference type="ARBA" id="ARBA00022692"/>
    </source>
</evidence>
<evidence type="ECO:0000256" key="9">
    <source>
        <dbReference type="ARBA" id="ARBA00023012"/>
    </source>
</evidence>
<dbReference type="Pfam" id="PF00512">
    <property type="entry name" value="HisKA"/>
    <property type="match status" value="1"/>
</dbReference>
<accession>A0A0A2XLY5</accession>
<dbReference type="InterPro" id="IPR004358">
    <property type="entry name" value="Sig_transdc_His_kin-like_C"/>
</dbReference>
<organism evidence="13 14">
    <name type="scientific">Gallibacterium anatis</name>
    <dbReference type="NCBI Taxonomy" id="750"/>
    <lineage>
        <taxon>Bacteria</taxon>
        <taxon>Pseudomonadati</taxon>
        <taxon>Pseudomonadota</taxon>
        <taxon>Gammaproteobacteria</taxon>
        <taxon>Pasteurellales</taxon>
        <taxon>Pasteurellaceae</taxon>
        <taxon>Gallibacterium</taxon>
    </lineage>
</organism>
<evidence type="ECO:0000256" key="3">
    <source>
        <dbReference type="ARBA" id="ARBA00012438"/>
    </source>
</evidence>
<dbReference type="EMBL" id="JPXS01000014">
    <property type="protein sequence ID" value="KGQ33371.1"/>
    <property type="molecule type" value="Genomic_DNA"/>
</dbReference>
<dbReference type="InterPro" id="IPR050428">
    <property type="entry name" value="TCS_sensor_his_kinase"/>
</dbReference>
<comment type="catalytic activity">
    <reaction evidence="1">
        <text>ATP + protein L-histidine = ADP + protein N-phospho-L-histidine.</text>
        <dbReference type="EC" id="2.7.13.3"/>
    </reaction>
</comment>
<evidence type="ECO:0000256" key="10">
    <source>
        <dbReference type="ARBA" id="ARBA00023136"/>
    </source>
</evidence>
<evidence type="ECO:0000313" key="14">
    <source>
        <dbReference type="Proteomes" id="UP000030526"/>
    </source>
</evidence>
<evidence type="ECO:0000256" key="4">
    <source>
        <dbReference type="ARBA" id="ARBA00022553"/>
    </source>
</evidence>
<feature type="transmembrane region" description="Helical" evidence="11">
    <location>
        <begin position="21"/>
        <end position="45"/>
    </location>
</feature>
<evidence type="ECO:0000259" key="12">
    <source>
        <dbReference type="PROSITE" id="PS50109"/>
    </source>
</evidence>
<dbReference type="InterPro" id="IPR003661">
    <property type="entry name" value="HisK_dim/P_dom"/>
</dbReference>
<dbReference type="Pfam" id="PF02518">
    <property type="entry name" value="HATPase_c"/>
    <property type="match status" value="1"/>
</dbReference>
<dbReference type="Gene3D" id="3.30.565.10">
    <property type="entry name" value="Histidine kinase-like ATPase, C-terminal domain"/>
    <property type="match status" value="1"/>
</dbReference>